<feature type="non-terminal residue" evidence="2">
    <location>
        <position position="1"/>
    </location>
</feature>
<evidence type="ECO:0000256" key="1">
    <source>
        <dbReference type="SAM" id="MobiDB-lite"/>
    </source>
</evidence>
<proteinExistence type="predicted"/>
<keyword evidence="3" id="KW-1185">Reference proteome</keyword>
<reference evidence="2" key="1">
    <citation type="submission" date="2021-02" db="EMBL/GenBank/DDBJ databases">
        <authorList>
            <person name="Nowell W R."/>
        </authorList>
    </citation>
    <scope>NUCLEOTIDE SEQUENCE</scope>
</reference>
<dbReference type="EMBL" id="CAJNOM010000380">
    <property type="protein sequence ID" value="CAF1405583.1"/>
    <property type="molecule type" value="Genomic_DNA"/>
</dbReference>
<sequence>NRLRQLHHQQPQPLQQPLQPQQPQQQPLQQQQQHQVSTMLNDL</sequence>
<dbReference type="AlphaFoldDB" id="A0A815LB39"/>
<feature type="compositionally biased region" description="Low complexity" evidence="1">
    <location>
        <begin position="8"/>
        <end position="35"/>
    </location>
</feature>
<feature type="region of interest" description="Disordered" evidence="1">
    <location>
        <begin position="1"/>
        <end position="43"/>
    </location>
</feature>
<dbReference type="Proteomes" id="UP000663832">
    <property type="component" value="Unassembled WGS sequence"/>
</dbReference>
<organism evidence="2 3">
    <name type="scientific">Adineta steineri</name>
    <dbReference type="NCBI Taxonomy" id="433720"/>
    <lineage>
        <taxon>Eukaryota</taxon>
        <taxon>Metazoa</taxon>
        <taxon>Spiralia</taxon>
        <taxon>Gnathifera</taxon>
        <taxon>Rotifera</taxon>
        <taxon>Eurotatoria</taxon>
        <taxon>Bdelloidea</taxon>
        <taxon>Adinetida</taxon>
        <taxon>Adinetidae</taxon>
        <taxon>Adineta</taxon>
    </lineage>
</organism>
<name>A0A815LB39_9BILA</name>
<gene>
    <name evidence="2" type="ORF">QVE165_LOCUS37095</name>
</gene>
<evidence type="ECO:0000313" key="2">
    <source>
        <dbReference type="EMBL" id="CAF1405583.1"/>
    </source>
</evidence>
<comment type="caution">
    <text evidence="2">The sequence shown here is derived from an EMBL/GenBank/DDBJ whole genome shotgun (WGS) entry which is preliminary data.</text>
</comment>
<protein>
    <submittedName>
        <fullName evidence="2">Uncharacterized protein</fullName>
    </submittedName>
</protein>
<accession>A0A815LB39</accession>
<evidence type="ECO:0000313" key="3">
    <source>
        <dbReference type="Proteomes" id="UP000663832"/>
    </source>
</evidence>